<dbReference type="InterPro" id="IPR051693">
    <property type="entry name" value="UPF0046_metallophosphoest"/>
</dbReference>
<feature type="region of interest" description="Disordered" evidence="1">
    <location>
        <begin position="355"/>
        <end position="386"/>
    </location>
</feature>
<dbReference type="GO" id="GO:0016787">
    <property type="term" value="F:hydrolase activity"/>
    <property type="evidence" value="ECO:0007669"/>
    <property type="project" value="InterPro"/>
</dbReference>
<dbReference type="GeneID" id="85396836"/>
<dbReference type="PANTHER" id="PTHR12905">
    <property type="entry name" value="METALLOPHOSPHOESTERASE"/>
    <property type="match status" value="1"/>
</dbReference>
<evidence type="ECO:0000256" key="1">
    <source>
        <dbReference type="SAM" id="MobiDB-lite"/>
    </source>
</evidence>
<dbReference type="Pfam" id="PF00149">
    <property type="entry name" value="Metallophos"/>
    <property type="match status" value="1"/>
</dbReference>
<evidence type="ECO:0000259" key="2">
    <source>
        <dbReference type="Pfam" id="PF00149"/>
    </source>
</evidence>
<keyword evidence="4" id="KW-1185">Reference proteome</keyword>
<dbReference type="EMBL" id="JAHMHS010000122">
    <property type="protein sequence ID" value="KAK1715499.1"/>
    <property type="molecule type" value="Genomic_DNA"/>
</dbReference>
<gene>
    <name evidence="3" type="ORF">BDZ83DRAFT_734262</name>
</gene>
<dbReference type="RefSeq" id="XP_060360298.1">
    <property type="nucleotide sequence ID" value="XM_060512938.1"/>
</dbReference>
<accession>A0AAD8UCG6</accession>
<sequence>MPTSLNYPVDQGNSLPIPYIQLHNNDIMSTTIQTRFLVISDTHGHTFPPEMIPLVPIDVLIHCGDLTDHSKMDEYRRTLAMLKAFKAPLTLVISGNHDFSLDAVAFKAKIEEANRLNGEPIEADLVERHYGGHGLAKKLFADAEKDGIILLNEGTHQFALVNGARLQVYASPYTPSSSSSEGWGFSYHESEGHEFHIQTDTDIVMTHGPPHGVMDMSADKKRVGCPHLFAAVAKSRPRLHCFGHVHGGWGAKNAAWRPEISDKPSHFSNTDHEKSELVDNLATLGGTRFESEEDRKMRERRLELYRVQRYCRAGHLRNEVSSAEVKSTMFVNTALEADGELQRYPWIIDIDLSKSEAGRAPRTEGKRRREESTQELEEARKLSDRS</sequence>
<protein>
    <submittedName>
        <fullName evidence="3">Metallo-dependent phosphatase-like protein</fullName>
    </submittedName>
</protein>
<dbReference type="CDD" id="cd07379">
    <property type="entry name" value="MPP_239FB"/>
    <property type="match status" value="1"/>
</dbReference>
<comment type="caution">
    <text evidence="3">The sequence shown here is derived from an EMBL/GenBank/DDBJ whole genome shotgun (WGS) entry which is preliminary data.</text>
</comment>
<proteinExistence type="predicted"/>
<name>A0AAD8UCG6_GLOAC</name>
<dbReference type="AlphaFoldDB" id="A0AAD8UCG6"/>
<dbReference type="SUPFAM" id="SSF56300">
    <property type="entry name" value="Metallo-dependent phosphatases"/>
    <property type="match status" value="1"/>
</dbReference>
<organism evidence="3 4">
    <name type="scientific">Glomerella acutata</name>
    <name type="common">Colletotrichum acutatum</name>
    <dbReference type="NCBI Taxonomy" id="27357"/>
    <lineage>
        <taxon>Eukaryota</taxon>
        <taxon>Fungi</taxon>
        <taxon>Dikarya</taxon>
        <taxon>Ascomycota</taxon>
        <taxon>Pezizomycotina</taxon>
        <taxon>Sordariomycetes</taxon>
        <taxon>Hypocreomycetidae</taxon>
        <taxon>Glomerellales</taxon>
        <taxon>Glomerellaceae</taxon>
        <taxon>Colletotrichum</taxon>
        <taxon>Colletotrichum acutatum species complex</taxon>
    </lineage>
</organism>
<reference evidence="3" key="1">
    <citation type="submission" date="2021-12" db="EMBL/GenBank/DDBJ databases">
        <title>Comparative genomics, transcriptomics and evolutionary studies reveal genomic signatures of adaptation to plant cell wall in hemibiotrophic fungi.</title>
        <authorList>
            <consortium name="DOE Joint Genome Institute"/>
            <person name="Baroncelli R."/>
            <person name="Diaz J.F."/>
            <person name="Benocci T."/>
            <person name="Peng M."/>
            <person name="Battaglia E."/>
            <person name="Haridas S."/>
            <person name="Andreopoulos W."/>
            <person name="Labutti K."/>
            <person name="Pangilinan J."/>
            <person name="Floch G.L."/>
            <person name="Makela M.R."/>
            <person name="Henrissat B."/>
            <person name="Grigoriev I.V."/>
            <person name="Crouch J.A."/>
            <person name="De Vries R.P."/>
            <person name="Sukno S.A."/>
            <person name="Thon M.R."/>
        </authorList>
    </citation>
    <scope>NUCLEOTIDE SEQUENCE</scope>
    <source>
        <strain evidence="3">CBS 112980</strain>
    </source>
</reference>
<dbReference type="InterPro" id="IPR029052">
    <property type="entry name" value="Metallo-depent_PP-like"/>
</dbReference>
<dbReference type="PANTHER" id="PTHR12905:SF0">
    <property type="entry name" value="CALCINEURIN-LIKE PHOSPHOESTERASE DOMAIN-CONTAINING PROTEIN"/>
    <property type="match status" value="1"/>
</dbReference>
<dbReference type="Gene3D" id="3.60.21.10">
    <property type="match status" value="1"/>
</dbReference>
<dbReference type="Proteomes" id="UP001244207">
    <property type="component" value="Unassembled WGS sequence"/>
</dbReference>
<evidence type="ECO:0000313" key="3">
    <source>
        <dbReference type="EMBL" id="KAK1715499.1"/>
    </source>
</evidence>
<feature type="domain" description="Calcineurin-like phosphoesterase" evidence="2">
    <location>
        <begin position="35"/>
        <end position="247"/>
    </location>
</feature>
<dbReference type="InterPro" id="IPR004843">
    <property type="entry name" value="Calcineurin-like_PHP"/>
</dbReference>
<evidence type="ECO:0000313" key="4">
    <source>
        <dbReference type="Proteomes" id="UP001244207"/>
    </source>
</evidence>